<dbReference type="GO" id="GO:0004888">
    <property type="term" value="F:transmembrane signaling receptor activity"/>
    <property type="evidence" value="ECO:0007669"/>
    <property type="project" value="InterPro"/>
</dbReference>
<dbReference type="STRING" id="706191.PANA_3505"/>
<dbReference type="GO" id="GO:0006935">
    <property type="term" value="P:chemotaxis"/>
    <property type="evidence" value="ECO:0007669"/>
    <property type="project" value="UniProtKB-KW"/>
</dbReference>
<dbReference type="HOGENOM" id="CLU_000445_107_16_6"/>
<keyword evidence="8 12" id="KW-0472">Membrane</keyword>
<dbReference type="GO" id="GO:0007165">
    <property type="term" value="P:signal transduction"/>
    <property type="evidence" value="ECO:0007669"/>
    <property type="project" value="UniProtKB-KW"/>
</dbReference>
<keyword evidence="5" id="KW-0997">Cell inner membrane</keyword>
<dbReference type="Proteomes" id="UP000001702">
    <property type="component" value="Chromosome"/>
</dbReference>
<comment type="subcellular location">
    <subcellularLocation>
        <location evidence="1">Cell inner membrane</location>
        <topology evidence="1">Multi-pass membrane protein</topology>
    </subcellularLocation>
</comment>
<evidence type="ECO:0000313" key="16">
    <source>
        <dbReference type="Proteomes" id="UP000001702"/>
    </source>
</evidence>
<feature type="domain" description="Methyl-accepting transducer" evidence="13">
    <location>
        <begin position="288"/>
        <end position="517"/>
    </location>
</feature>
<name>D4GNW7_PANAM</name>
<dbReference type="FunFam" id="1.10.287.950:FF:000001">
    <property type="entry name" value="Methyl-accepting chemotaxis sensory transducer"/>
    <property type="match status" value="1"/>
</dbReference>
<evidence type="ECO:0000259" key="14">
    <source>
        <dbReference type="PROSITE" id="PS50885"/>
    </source>
</evidence>
<sequence length="535" mass="57813">MSKFFSPFTTHTETIKMKQLSLRTGLLALLAFMTLLLLAVSVMGIVAINKGNRSLDVINRIQGIELNSLYQSNADLMRARASAALAVRKIEIGLLDEGAQVTKTAQADVAASQQNLKRFVDAGTVTAEGKIMADAIASSYKDYLDQGILPMMKALDKQYNDEYYQLLEGKLEPLSAKYSKAVETFGKKADEITQAQLVEAQRNEIMMKVLIALAVGLSLLLLVLAWVLLRRMLLIPLNNAIIHLEQIAAGDLSQTLPLAGNNELGRLNNALAGMQHALRESVNQVREAGLKIDIGSRELAAGNVHLSQRTEESAASLEQTAASMEQLTATVRLNASNAQQAHQLANAVSDSADRGAEVVNYVMEKMHEITDSANRIGDILSVIDGIAFQTNILALNAAVEAARAGEQGRGFAVVANEVRTLAQRSASAAKEIRTLIGDSQTRVKEGSEMATRAGETMDEIAAEVMRVTALMKEISMASEEQSRGIDQVNHAVTQMDEAAQQNAALVEQATAATHSLESQSEQLQAAMAQFRLQQS</sequence>
<evidence type="ECO:0000256" key="6">
    <source>
        <dbReference type="ARBA" id="ARBA00022692"/>
    </source>
</evidence>
<evidence type="ECO:0000256" key="9">
    <source>
        <dbReference type="ARBA" id="ARBA00023224"/>
    </source>
</evidence>
<keyword evidence="7 12" id="KW-1133">Transmembrane helix</keyword>
<dbReference type="Pfam" id="PF00015">
    <property type="entry name" value="MCPsignal"/>
    <property type="match status" value="1"/>
</dbReference>
<dbReference type="PANTHER" id="PTHR43531">
    <property type="entry name" value="PROTEIN ICFG"/>
    <property type="match status" value="1"/>
</dbReference>
<keyword evidence="16" id="KW-1185">Reference proteome</keyword>
<protein>
    <submittedName>
        <fullName evidence="15">Tar</fullName>
    </submittedName>
</protein>
<dbReference type="EMBL" id="CP001875">
    <property type="protein sequence ID" value="ADD78672.1"/>
    <property type="molecule type" value="Genomic_DNA"/>
</dbReference>
<evidence type="ECO:0000313" key="15">
    <source>
        <dbReference type="EMBL" id="ADD78672.1"/>
    </source>
</evidence>
<feature type="domain" description="HAMP" evidence="14">
    <location>
        <begin position="231"/>
        <end position="283"/>
    </location>
</feature>
<dbReference type="CDD" id="cd11386">
    <property type="entry name" value="MCP_signal"/>
    <property type="match status" value="1"/>
</dbReference>
<keyword evidence="2" id="KW-1003">Cell membrane</keyword>
<dbReference type="CDD" id="cd06225">
    <property type="entry name" value="HAMP"/>
    <property type="match status" value="1"/>
</dbReference>
<dbReference type="InterPro" id="IPR035440">
    <property type="entry name" value="4HB_MCP_dom_sf"/>
</dbReference>
<dbReference type="KEGG" id="pam:PANA_3505"/>
<reference evidence="15 16" key="1">
    <citation type="journal article" date="2010" name="J. Bacteriol.">
        <title>Genome sequence of Pantoea ananatis LMG20103, the causative agent of Eucalyptus blight and dieback.</title>
        <authorList>
            <person name="De Maayer P."/>
            <person name="Chan W.Y."/>
            <person name="Venter S.N."/>
            <person name="Toth I.K."/>
            <person name="Birch P.R."/>
            <person name="Joubert F."/>
            <person name="Coutinho T.A."/>
        </authorList>
    </citation>
    <scope>NUCLEOTIDE SEQUENCE [LARGE SCALE GENOMIC DNA]</scope>
    <source>
        <strain evidence="15 16">LMG 20103</strain>
    </source>
</reference>
<comment type="similarity">
    <text evidence="10">Belongs to the methyl-accepting chemotaxis (MCP) protein family.</text>
</comment>
<feature type="transmembrane region" description="Helical" evidence="12">
    <location>
        <begin position="26"/>
        <end position="48"/>
    </location>
</feature>
<dbReference type="SMART" id="SM00304">
    <property type="entry name" value="HAMP"/>
    <property type="match status" value="1"/>
</dbReference>
<dbReference type="InterPro" id="IPR003660">
    <property type="entry name" value="HAMP_dom"/>
</dbReference>
<dbReference type="eggNOG" id="COG0840">
    <property type="taxonomic scope" value="Bacteria"/>
</dbReference>
<dbReference type="PRINTS" id="PR00260">
    <property type="entry name" value="CHEMTRNSDUCR"/>
</dbReference>
<evidence type="ECO:0000256" key="5">
    <source>
        <dbReference type="ARBA" id="ARBA00022519"/>
    </source>
</evidence>
<keyword evidence="4" id="KW-0145">Chemotaxis</keyword>
<dbReference type="InterPro" id="IPR003122">
    <property type="entry name" value="Tar_rcpt_lig-bd"/>
</dbReference>
<evidence type="ECO:0000256" key="2">
    <source>
        <dbReference type="ARBA" id="ARBA00022475"/>
    </source>
</evidence>
<proteinExistence type="inferred from homology"/>
<dbReference type="PROSITE" id="PS50885">
    <property type="entry name" value="HAMP"/>
    <property type="match status" value="1"/>
</dbReference>
<dbReference type="PROSITE" id="PS50111">
    <property type="entry name" value="CHEMOTAXIS_TRANSDUC_2"/>
    <property type="match status" value="1"/>
</dbReference>
<feature type="transmembrane region" description="Helical" evidence="12">
    <location>
        <begin position="209"/>
        <end position="229"/>
    </location>
</feature>
<organism evidence="15 16">
    <name type="scientific">Pantoea ananatis (strain LMG 20103)</name>
    <dbReference type="NCBI Taxonomy" id="706191"/>
    <lineage>
        <taxon>Bacteria</taxon>
        <taxon>Pseudomonadati</taxon>
        <taxon>Pseudomonadota</taxon>
        <taxon>Gammaproteobacteria</taxon>
        <taxon>Enterobacterales</taxon>
        <taxon>Erwiniaceae</taxon>
        <taxon>Pantoea</taxon>
    </lineage>
</organism>
<dbReference type="SUPFAM" id="SSF58104">
    <property type="entry name" value="Methyl-accepting chemotaxis protein (MCP) signaling domain"/>
    <property type="match status" value="1"/>
</dbReference>
<dbReference type="SMART" id="SM00283">
    <property type="entry name" value="MA"/>
    <property type="match status" value="1"/>
</dbReference>
<gene>
    <name evidence="15" type="primary">tar</name>
    <name evidence="15" type="ordered locus">PANA_3505</name>
</gene>
<dbReference type="InterPro" id="IPR051310">
    <property type="entry name" value="MCP_chemotaxis"/>
</dbReference>
<dbReference type="AlphaFoldDB" id="D4GNW7"/>
<evidence type="ECO:0000256" key="3">
    <source>
        <dbReference type="ARBA" id="ARBA00022481"/>
    </source>
</evidence>
<evidence type="ECO:0000259" key="13">
    <source>
        <dbReference type="PROSITE" id="PS50111"/>
    </source>
</evidence>
<dbReference type="PANTHER" id="PTHR43531:SF14">
    <property type="entry name" value="METHYL-ACCEPTING CHEMOTAXIS PROTEIN I-RELATED"/>
    <property type="match status" value="1"/>
</dbReference>
<keyword evidence="3" id="KW-0488">Methylation</keyword>
<dbReference type="Pfam" id="PF00672">
    <property type="entry name" value="HAMP"/>
    <property type="match status" value="1"/>
</dbReference>
<evidence type="ECO:0000256" key="12">
    <source>
        <dbReference type="SAM" id="Phobius"/>
    </source>
</evidence>
<evidence type="ECO:0000256" key="7">
    <source>
        <dbReference type="ARBA" id="ARBA00022989"/>
    </source>
</evidence>
<dbReference type="InterPro" id="IPR004089">
    <property type="entry name" value="MCPsignal_dom"/>
</dbReference>
<dbReference type="Pfam" id="PF02203">
    <property type="entry name" value="TarH"/>
    <property type="match status" value="1"/>
</dbReference>
<dbReference type="SUPFAM" id="SSF47170">
    <property type="entry name" value="Aspartate receptor, ligand-binding domain"/>
    <property type="match status" value="1"/>
</dbReference>
<evidence type="ECO:0000256" key="10">
    <source>
        <dbReference type="ARBA" id="ARBA00029447"/>
    </source>
</evidence>
<evidence type="ECO:0000256" key="11">
    <source>
        <dbReference type="PROSITE-ProRule" id="PRU00284"/>
    </source>
</evidence>
<dbReference type="Gene3D" id="1.10.287.950">
    <property type="entry name" value="Methyl-accepting chemotaxis protein"/>
    <property type="match status" value="1"/>
</dbReference>
<evidence type="ECO:0000256" key="1">
    <source>
        <dbReference type="ARBA" id="ARBA00004429"/>
    </source>
</evidence>
<dbReference type="GO" id="GO:0005886">
    <property type="term" value="C:plasma membrane"/>
    <property type="evidence" value="ECO:0007669"/>
    <property type="project" value="UniProtKB-SubCell"/>
</dbReference>
<evidence type="ECO:0000256" key="8">
    <source>
        <dbReference type="ARBA" id="ARBA00023136"/>
    </source>
</evidence>
<evidence type="ECO:0000256" key="4">
    <source>
        <dbReference type="ARBA" id="ARBA00022500"/>
    </source>
</evidence>
<keyword evidence="9 11" id="KW-0807">Transducer</keyword>
<accession>D4GNW7</accession>
<keyword evidence="6 12" id="KW-0812">Transmembrane</keyword>
<dbReference type="InterPro" id="IPR004090">
    <property type="entry name" value="Chemotax_Me-accpt_rcpt"/>
</dbReference>